<sequence length="90" mass="9568">MTAAQKGNLEAFKLLLILKPSLALTLPPQATKFSFTKADKTSEQRVLSQNTGVSGCSGECKYTNKSLNASLDLCSASMNPSVTKFGLVEP</sequence>
<name>A0A2P2K8T3_RHIMU</name>
<evidence type="ECO:0000313" key="2">
    <source>
        <dbReference type="EMBL" id="MBX02093.1"/>
    </source>
</evidence>
<accession>A0A2P2K8T3</accession>
<evidence type="ECO:0000256" key="1">
    <source>
        <dbReference type="SAM" id="SignalP"/>
    </source>
</evidence>
<protein>
    <submittedName>
        <fullName evidence="2">Uncharacterized protein MANES_02G004500</fullName>
    </submittedName>
</protein>
<dbReference type="AlphaFoldDB" id="A0A2P2K8T3"/>
<proteinExistence type="predicted"/>
<keyword evidence="1" id="KW-0732">Signal</keyword>
<dbReference type="EMBL" id="GGEC01021609">
    <property type="protein sequence ID" value="MBX02093.1"/>
    <property type="molecule type" value="Transcribed_RNA"/>
</dbReference>
<feature type="chain" id="PRO_5015177593" evidence="1">
    <location>
        <begin position="24"/>
        <end position="90"/>
    </location>
</feature>
<organism evidence="2">
    <name type="scientific">Rhizophora mucronata</name>
    <name type="common">Asiatic mangrove</name>
    <dbReference type="NCBI Taxonomy" id="61149"/>
    <lineage>
        <taxon>Eukaryota</taxon>
        <taxon>Viridiplantae</taxon>
        <taxon>Streptophyta</taxon>
        <taxon>Embryophyta</taxon>
        <taxon>Tracheophyta</taxon>
        <taxon>Spermatophyta</taxon>
        <taxon>Magnoliopsida</taxon>
        <taxon>eudicotyledons</taxon>
        <taxon>Gunneridae</taxon>
        <taxon>Pentapetalae</taxon>
        <taxon>rosids</taxon>
        <taxon>fabids</taxon>
        <taxon>Malpighiales</taxon>
        <taxon>Rhizophoraceae</taxon>
        <taxon>Rhizophora</taxon>
    </lineage>
</organism>
<reference evidence="2" key="1">
    <citation type="submission" date="2018-02" db="EMBL/GenBank/DDBJ databases">
        <title>Rhizophora mucronata_Transcriptome.</title>
        <authorList>
            <person name="Meera S.P."/>
            <person name="Sreeshan A."/>
            <person name="Augustine A."/>
        </authorList>
    </citation>
    <scope>NUCLEOTIDE SEQUENCE</scope>
    <source>
        <tissue evidence="2">Leaf</tissue>
    </source>
</reference>
<feature type="signal peptide" evidence="1">
    <location>
        <begin position="1"/>
        <end position="23"/>
    </location>
</feature>